<dbReference type="EC" id="1.1.1.133" evidence="3 6"/>
<comment type="similarity">
    <text evidence="2 6">Belongs to the dTDP-4-dehydrorhamnose reductase family.</text>
</comment>
<dbReference type="NCBIfam" id="TIGR01214">
    <property type="entry name" value="rmlD"/>
    <property type="match status" value="1"/>
</dbReference>
<reference evidence="8 9" key="1">
    <citation type="submission" date="2019-07" db="EMBL/GenBank/DDBJ databases">
        <title>Whole genome shotgun sequence of Microvirga aerophila NBRC 106136.</title>
        <authorList>
            <person name="Hosoyama A."/>
            <person name="Uohara A."/>
            <person name="Ohji S."/>
            <person name="Ichikawa N."/>
        </authorList>
    </citation>
    <scope>NUCLEOTIDE SEQUENCE [LARGE SCALE GENOMIC DNA]</scope>
    <source>
        <strain evidence="8 9">NBRC 106136</strain>
    </source>
</reference>
<dbReference type="AlphaFoldDB" id="A0A512BRV8"/>
<comment type="pathway">
    <text evidence="1 6">Carbohydrate biosynthesis; dTDP-L-rhamnose biosynthesis.</text>
</comment>
<dbReference type="Pfam" id="PF04321">
    <property type="entry name" value="RmlD_sub_bind"/>
    <property type="match status" value="1"/>
</dbReference>
<dbReference type="PANTHER" id="PTHR10491:SF4">
    <property type="entry name" value="METHIONINE ADENOSYLTRANSFERASE 2 SUBUNIT BETA"/>
    <property type="match status" value="1"/>
</dbReference>
<dbReference type="Proteomes" id="UP000321085">
    <property type="component" value="Unassembled WGS sequence"/>
</dbReference>
<accession>A0A512BRV8</accession>
<evidence type="ECO:0000259" key="7">
    <source>
        <dbReference type="Pfam" id="PF04321"/>
    </source>
</evidence>
<comment type="cofactor">
    <cofactor evidence="6">
        <name>Mg(2+)</name>
        <dbReference type="ChEBI" id="CHEBI:18420"/>
    </cofactor>
    <text evidence="6">Binds 1 Mg(2+) ion per monomer.</text>
</comment>
<protein>
    <recommendedName>
        <fullName evidence="4 6">dTDP-4-dehydrorhamnose reductase</fullName>
        <ecNumber evidence="3 6">1.1.1.133</ecNumber>
    </recommendedName>
</protein>
<comment type="caution">
    <text evidence="8">The sequence shown here is derived from an EMBL/GenBank/DDBJ whole genome shotgun (WGS) entry which is preliminary data.</text>
</comment>
<evidence type="ECO:0000256" key="4">
    <source>
        <dbReference type="ARBA" id="ARBA00017099"/>
    </source>
</evidence>
<feature type="domain" description="RmlD-like substrate binding" evidence="7">
    <location>
        <begin position="1"/>
        <end position="291"/>
    </location>
</feature>
<evidence type="ECO:0000256" key="1">
    <source>
        <dbReference type="ARBA" id="ARBA00004781"/>
    </source>
</evidence>
<evidence type="ECO:0000256" key="2">
    <source>
        <dbReference type="ARBA" id="ARBA00010944"/>
    </source>
</evidence>
<dbReference type="UniPathway" id="UPA00124"/>
<dbReference type="InterPro" id="IPR036291">
    <property type="entry name" value="NAD(P)-bd_dom_sf"/>
</dbReference>
<dbReference type="OrthoDB" id="9803892at2"/>
<keyword evidence="9" id="KW-1185">Reference proteome</keyword>
<dbReference type="SUPFAM" id="SSF51735">
    <property type="entry name" value="NAD(P)-binding Rossmann-fold domains"/>
    <property type="match status" value="1"/>
</dbReference>
<organism evidence="8 9">
    <name type="scientific">Microvirga aerophila</name>
    <dbReference type="NCBI Taxonomy" id="670291"/>
    <lineage>
        <taxon>Bacteria</taxon>
        <taxon>Pseudomonadati</taxon>
        <taxon>Pseudomonadota</taxon>
        <taxon>Alphaproteobacteria</taxon>
        <taxon>Hyphomicrobiales</taxon>
        <taxon>Methylobacteriaceae</taxon>
        <taxon>Microvirga</taxon>
    </lineage>
</organism>
<dbReference type="GO" id="GO:0008831">
    <property type="term" value="F:dTDP-4-dehydrorhamnose reductase activity"/>
    <property type="evidence" value="ECO:0007669"/>
    <property type="project" value="UniProtKB-EC"/>
</dbReference>
<gene>
    <name evidence="8" type="ORF">MAE02_23300</name>
</gene>
<keyword evidence="6" id="KW-0521">NADP</keyword>
<comment type="catalytic activity">
    <reaction evidence="5 6">
        <text>dTDP-beta-L-rhamnose + NADP(+) = dTDP-4-dehydro-beta-L-rhamnose + NADPH + H(+)</text>
        <dbReference type="Rhea" id="RHEA:21796"/>
        <dbReference type="ChEBI" id="CHEBI:15378"/>
        <dbReference type="ChEBI" id="CHEBI:57510"/>
        <dbReference type="ChEBI" id="CHEBI:57783"/>
        <dbReference type="ChEBI" id="CHEBI:58349"/>
        <dbReference type="ChEBI" id="CHEBI:62830"/>
        <dbReference type="EC" id="1.1.1.133"/>
    </reaction>
</comment>
<evidence type="ECO:0000256" key="5">
    <source>
        <dbReference type="ARBA" id="ARBA00048200"/>
    </source>
</evidence>
<dbReference type="CDD" id="cd05254">
    <property type="entry name" value="dTDP_HR_like_SDR_e"/>
    <property type="match status" value="1"/>
</dbReference>
<dbReference type="GO" id="GO:0019305">
    <property type="term" value="P:dTDP-rhamnose biosynthetic process"/>
    <property type="evidence" value="ECO:0007669"/>
    <property type="project" value="UniProtKB-UniPathway"/>
</dbReference>
<dbReference type="RefSeq" id="WP_114187101.1">
    <property type="nucleotide sequence ID" value="NZ_BJYU01000026.1"/>
</dbReference>
<keyword evidence="6" id="KW-0560">Oxidoreductase</keyword>
<evidence type="ECO:0000256" key="6">
    <source>
        <dbReference type="RuleBase" id="RU364082"/>
    </source>
</evidence>
<evidence type="ECO:0000313" key="9">
    <source>
        <dbReference type="Proteomes" id="UP000321085"/>
    </source>
</evidence>
<dbReference type="Gene3D" id="3.40.50.720">
    <property type="entry name" value="NAD(P)-binding Rossmann-like Domain"/>
    <property type="match status" value="1"/>
</dbReference>
<proteinExistence type="inferred from homology"/>
<dbReference type="InterPro" id="IPR005913">
    <property type="entry name" value="dTDP_dehydrorham_reduct"/>
</dbReference>
<evidence type="ECO:0000256" key="3">
    <source>
        <dbReference type="ARBA" id="ARBA00012929"/>
    </source>
</evidence>
<dbReference type="Gene3D" id="3.90.25.10">
    <property type="entry name" value="UDP-galactose 4-epimerase, domain 1"/>
    <property type="match status" value="1"/>
</dbReference>
<dbReference type="PANTHER" id="PTHR10491">
    <property type="entry name" value="DTDP-4-DEHYDRORHAMNOSE REDUCTASE"/>
    <property type="match status" value="1"/>
</dbReference>
<dbReference type="InterPro" id="IPR029903">
    <property type="entry name" value="RmlD-like-bd"/>
</dbReference>
<evidence type="ECO:0000313" key="8">
    <source>
        <dbReference type="EMBL" id="GEO14634.1"/>
    </source>
</evidence>
<name>A0A512BRV8_9HYPH</name>
<comment type="function">
    <text evidence="6">Catalyzes the reduction of dTDP-6-deoxy-L-lyxo-4-hexulose to yield dTDP-L-rhamnose.</text>
</comment>
<sequence length="302" mass="32112">MRFIVIGREGQVARALAERAPVLGAKAVLLGRPQLDLANPSGIEDIIVETGGDLVVNAAAYTAVDQAEAEPDLANAINGIGAGSVAGAAAAMKVPIIHLSTDYVFDGASDRPYRESDEPSPVGAYGSSKLLGELAVASKTPNHIILRTAWIYSPFGRNFVKTMLRLARERDNVTVVSDQHGSPTSALDIADGIIAVGLNLLTRPDESSLRGVFHMTGSGFTSWAEFAAEIFLQSARLGGPSAQVRPIGTADYPTPAMRPANSRLDCSKLADIHRVALPIWQTSLKPCVKRLIDEARPQETHL</sequence>
<dbReference type="EMBL" id="BJYU01000026">
    <property type="protein sequence ID" value="GEO14634.1"/>
    <property type="molecule type" value="Genomic_DNA"/>
</dbReference>